<sequence length="164" mass="19318">MSAVTEPIRKLLKEEHELIWTHEQQQAFEKLKDIITKNPVLSFYDVSKPVTTAGQMRKNEVPKEVFEYWDFRDELSNVNGIILKGEKIIIPTSMRKNMLNKLRRTFGNRKNPKISKKLYILARINAQITDFISKCSVCLKAEDQTQKSQWQKVKLRTTVDDSWY</sequence>
<accession>A0A6J8CYM5</accession>
<dbReference type="OrthoDB" id="775972at2759"/>
<dbReference type="EMBL" id="CACVKT020006161">
    <property type="protein sequence ID" value="CAC5400094.1"/>
    <property type="molecule type" value="Genomic_DNA"/>
</dbReference>
<name>A0A6J8CYM5_MYTCO</name>
<gene>
    <name evidence="1" type="ORF">MCOR_34309</name>
</gene>
<dbReference type="Gene3D" id="3.30.70.270">
    <property type="match status" value="1"/>
</dbReference>
<dbReference type="PANTHER" id="PTHR37984">
    <property type="entry name" value="PROTEIN CBG26694"/>
    <property type="match status" value="1"/>
</dbReference>
<dbReference type="InterPro" id="IPR050951">
    <property type="entry name" value="Retrovirus_Pol_polyprotein"/>
</dbReference>
<dbReference type="Proteomes" id="UP000507470">
    <property type="component" value="Unassembled WGS sequence"/>
</dbReference>
<proteinExistence type="predicted"/>
<dbReference type="PANTHER" id="PTHR37984:SF5">
    <property type="entry name" value="PROTEIN NYNRIN-LIKE"/>
    <property type="match status" value="1"/>
</dbReference>
<dbReference type="SUPFAM" id="SSF56672">
    <property type="entry name" value="DNA/RNA polymerases"/>
    <property type="match status" value="1"/>
</dbReference>
<protein>
    <recommendedName>
        <fullName evidence="3">Integrase zinc-binding domain-containing protein</fullName>
    </recommendedName>
</protein>
<keyword evidence="2" id="KW-1185">Reference proteome</keyword>
<evidence type="ECO:0000313" key="2">
    <source>
        <dbReference type="Proteomes" id="UP000507470"/>
    </source>
</evidence>
<evidence type="ECO:0000313" key="1">
    <source>
        <dbReference type="EMBL" id="CAC5400094.1"/>
    </source>
</evidence>
<organism evidence="1 2">
    <name type="scientific">Mytilus coruscus</name>
    <name type="common">Sea mussel</name>
    <dbReference type="NCBI Taxonomy" id="42192"/>
    <lineage>
        <taxon>Eukaryota</taxon>
        <taxon>Metazoa</taxon>
        <taxon>Spiralia</taxon>
        <taxon>Lophotrochozoa</taxon>
        <taxon>Mollusca</taxon>
        <taxon>Bivalvia</taxon>
        <taxon>Autobranchia</taxon>
        <taxon>Pteriomorphia</taxon>
        <taxon>Mytilida</taxon>
        <taxon>Mytiloidea</taxon>
        <taxon>Mytilidae</taxon>
        <taxon>Mytilinae</taxon>
        <taxon>Mytilus</taxon>
    </lineage>
</organism>
<evidence type="ECO:0008006" key="3">
    <source>
        <dbReference type="Google" id="ProtNLM"/>
    </source>
</evidence>
<dbReference type="AlphaFoldDB" id="A0A6J8CYM5"/>
<dbReference type="InterPro" id="IPR043128">
    <property type="entry name" value="Rev_trsase/Diguanyl_cyclase"/>
</dbReference>
<dbReference type="InterPro" id="IPR043502">
    <property type="entry name" value="DNA/RNA_pol_sf"/>
</dbReference>
<reference evidence="1 2" key="1">
    <citation type="submission" date="2020-06" db="EMBL/GenBank/DDBJ databases">
        <authorList>
            <person name="Li R."/>
            <person name="Bekaert M."/>
        </authorList>
    </citation>
    <scope>NUCLEOTIDE SEQUENCE [LARGE SCALE GENOMIC DNA]</scope>
    <source>
        <strain evidence="2">wild</strain>
    </source>
</reference>